<evidence type="ECO:0000313" key="3">
    <source>
        <dbReference type="Proteomes" id="UP001239019"/>
    </source>
</evidence>
<dbReference type="NCBIfam" id="NF007139">
    <property type="entry name" value="PRK09585.1-3"/>
    <property type="match status" value="1"/>
</dbReference>
<keyword evidence="1 2" id="KW-0808">Transferase</keyword>
<dbReference type="EMBL" id="JAVDDT010000008">
    <property type="protein sequence ID" value="MDQ2070572.1"/>
    <property type="molecule type" value="Genomic_DNA"/>
</dbReference>
<reference evidence="2 3" key="1">
    <citation type="submission" date="2023-08" db="EMBL/GenBank/DDBJ databases">
        <title>Whole-genome sequencing of halo(alkali)philic microorganisms from hypersaline lakes.</title>
        <authorList>
            <person name="Sorokin D.Y."/>
            <person name="Abbas B."/>
            <person name="Merkel A.Y."/>
        </authorList>
    </citation>
    <scope>NUCLEOTIDE SEQUENCE [LARGE SCALE GENOMIC DNA]</scope>
    <source>
        <strain evidence="2 3">AB-CW4</strain>
    </source>
</reference>
<dbReference type="Gene3D" id="3.30.420.40">
    <property type="match status" value="2"/>
</dbReference>
<dbReference type="PANTHER" id="PTHR30605">
    <property type="entry name" value="ANHYDRO-N-ACETYLMURAMIC ACID KINASE"/>
    <property type="match status" value="1"/>
</dbReference>
<proteinExistence type="inferred from homology"/>
<keyword evidence="1" id="KW-0067">ATP-binding</keyword>
<keyword evidence="1 2" id="KW-0418">Kinase</keyword>
<evidence type="ECO:0000256" key="1">
    <source>
        <dbReference type="HAMAP-Rule" id="MF_01270"/>
    </source>
</evidence>
<comment type="similarity">
    <text evidence="1">Belongs to the anhydro-N-acetylmuramic acid kinase family.</text>
</comment>
<comment type="catalytic activity">
    <reaction evidence="1">
        <text>1,6-anhydro-N-acetyl-beta-muramate + ATP + H2O = N-acetyl-D-muramate 6-phosphate + ADP + H(+)</text>
        <dbReference type="Rhea" id="RHEA:24952"/>
        <dbReference type="ChEBI" id="CHEBI:15377"/>
        <dbReference type="ChEBI" id="CHEBI:15378"/>
        <dbReference type="ChEBI" id="CHEBI:30616"/>
        <dbReference type="ChEBI" id="CHEBI:58690"/>
        <dbReference type="ChEBI" id="CHEBI:58722"/>
        <dbReference type="ChEBI" id="CHEBI:456216"/>
        <dbReference type="EC" id="2.7.1.170"/>
    </reaction>
</comment>
<protein>
    <recommendedName>
        <fullName evidence="1">Anhydro-N-acetylmuramic acid kinase</fullName>
        <ecNumber evidence="1">2.7.1.170</ecNumber>
    </recommendedName>
    <alternativeName>
        <fullName evidence="1">AnhMurNAc kinase</fullName>
    </alternativeName>
</protein>
<dbReference type="PROSITE" id="PS51257">
    <property type="entry name" value="PROKAR_LIPOPROTEIN"/>
    <property type="match status" value="1"/>
</dbReference>
<keyword evidence="1" id="KW-0119">Carbohydrate metabolism</keyword>
<accession>A0ABU0W957</accession>
<sequence>MANHRFIGLMSGTSLDGVDACLVDFGSNSATMLGCHHRPFDPELRRLLVRLCQDSRIAPETLADAERQLCDRYADAVQQLLSSLSLSGTDVVAIGNHGQTIRHLPNQHFSWQIGNPARLAALCNLPVVADFRSGDMARGGQGAPLAPAFHAAFFGHPEECRLVVNLGGIANVSLLRPNHAPVGWDTGPANTLLDAWYQRHHETANWDPEGQWAASGESRAELLERLLGDPYFQQAPPKSTGPEHFNLAWLAQHAPAAMNEMGAADVQATLVELSVQPIAAIARANRVDRVIVCGGGTHNRTLMTRLQHDLGNVPLESSQVHGLDPDHVESAGFAWLAQQRWCQQAVPLTAVTGADRDGILGGLWLP</sequence>
<dbReference type="HAMAP" id="MF_01270">
    <property type="entry name" value="AnhMurNAc_kinase"/>
    <property type="match status" value="1"/>
</dbReference>
<keyword evidence="3" id="KW-1185">Reference proteome</keyword>
<dbReference type="Proteomes" id="UP001239019">
    <property type="component" value="Unassembled WGS sequence"/>
</dbReference>
<dbReference type="EC" id="2.7.1.170" evidence="1"/>
<dbReference type="PANTHER" id="PTHR30605:SF0">
    <property type="entry name" value="ANHYDRO-N-ACETYLMURAMIC ACID KINASE"/>
    <property type="match status" value="1"/>
</dbReference>
<comment type="pathway">
    <text evidence="1">Cell wall biogenesis; peptidoglycan recycling.</text>
</comment>
<dbReference type="InterPro" id="IPR005338">
    <property type="entry name" value="Anhydro_N_Ac-Mur_kinase"/>
</dbReference>
<keyword evidence="1" id="KW-0547">Nucleotide-binding</keyword>
<dbReference type="GO" id="GO:0016301">
    <property type="term" value="F:kinase activity"/>
    <property type="evidence" value="ECO:0007669"/>
    <property type="project" value="UniProtKB-KW"/>
</dbReference>
<comment type="caution">
    <text evidence="2">The sequence shown here is derived from an EMBL/GenBank/DDBJ whole genome shotgun (WGS) entry which is preliminary data.</text>
</comment>
<dbReference type="RefSeq" id="WP_306729069.1">
    <property type="nucleotide sequence ID" value="NZ_JAVDDT010000008.1"/>
</dbReference>
<dbReference type="SUPFAM" id="SSF53067">
    <property type="entry name" value="Actin-like ATPase domain"/>
    <property type="match status" value="1"/>
</dbReference>
<name>A0ABU0W957_9GAMM</name>
<evidence type="ECO:0000313" key="2">
    <source>
        <dbReference type="EMBL" id="MDQ2070572.1"/>
    </source>
</evidence>
<comment type="function">
    <text evidence="1">Catalyzes the specific phosphorylation of 1,6-anhydro-N-acetylmuramic acid (anhMurNAc) with the simultaneous cleavage of the 1,6-anhydro ring, generating MurNAc-6-P. Is required for the utilization of anhMurNAc either imported from the medium or derived from its own cell wall murein, and thus plays a role in cell wall recycling.</text>
</comment>
<dbReference type="InterPro" id="IPR043129">
    <property type="entry name" value="ATPase_NBD"/>
</dbReference>
<feature type="binding site" evidence="1">
    <location>
        <begin position="12"/>
        <end position="19"/>
    </location>
    <ligand>
        <name>ATP</name>
        <dbReference type="ChEBI" id="CHEBI:30616"/>
    </ligand>
</feature>
<comment type="pathway">
    <text evidence="1">Amino-sugar metabolism; 1,6-anhydro-N-acetylmuramate degradation.</text>
</comment>
<organism evidence="2 3">
    <name type="scientific">Natronospira bacteriovora</name>
    <dbReference type="NCBI Taxonomy" id="3069753"/>
    <lineage>
        <taxon>Bacteria</taxon>
        <taxon>Pseudomonadati</taxon>
        <taxon>Pseudomonadota</taxon>
        <taxon>Gammaproteobacteria</taxon>
        <taxon>Natronospirales</taxon>
        <taxon>Natronospiraceae</taxon>
        <taxon>Natronospira</taxon>
    </lineage>
</organism>
<gene>
    <name evidence="1" type="primary">anmK</name>
    <name evidence="2" type="ORF">RBH19_11895</name>
</gene>
<dbReference type="Pfam" id="PF03702">
    <property type="entry name" value="AnmK"/>
    <property type="match status" value="1"/>
</dbReference>